<name>A0AAE0YE08_9GAST</name>
<protein>
    <submittedName>
        <fullName evidence="1">Uncharacterized protein</fullName>
    </submittedName>
</protein>
<sequence>MSEWGSTAILTYEMSEWGSVAILTYEMSEWGSIAILTYEMCEFGSVTLDRYVRLHRTETSGDNCERLYTDPPRRKRLWNSRRDVRHSLLLVSSAGSARYSSRSDSCACPEDVSNTSATITSHRNSTKSFLIRSAENYCGSATHGSGTLSSL</sequence>
<comment type="caution">
    <text evidence="1">The sequence shown here is derived from an EMBL/GenBank/DDBJ whole genome shotgun (WGS) entry which is preliminary data.</text>
</comment>
<reference evidence="1" key="1">
    <citation type="journal article" date="2023" name="G3 (Bethesda)">
        <title>A reference genome for the long-term kleptoplast-retaining sea slug Elysia crispata morphotype clarki.</title>
        <authorList>
            <person name="Eastman K.E."/>
            <person name="Pendleton A.L."/>
            <person name="Shaikh M.A."/>
            <person name="Suttiyut T."/>
            <person name="Ogas R."/>
            <person name="Tomko P."/>
            <person name="Gavelis G."/>
            <person name="Widhalm J.R."/>
            <person name="Wisecaver J.H."/>
        </authorList>
    </citation>
    <scope>NUCLEOTIDE SEQUENCE</scope>
    <source>
        <strain evidence="1">ECLA1</strain>
    </source>
</reference>
<dbReference type="AlphaFoldDB" id="A0AAE0YE08"/>
<dbReference type="Proteomes" id="UP001283361">
    <property type="component" value="Unassembled WGS sequence"/>
</dbReference>
<dbReference type="EMBL" id="JAWDGP010006346">
    <property type="protein sequence ID" value="KAK3742592.1"/>
    <property type="molecule type" value="Genomic_DNA"/>
</dbReference>
<organism evidence="1 2">
    <name type="scientific">Elysia crispata</name>
    <name type="common">lettuce slug</name>
    <dbReference type="NCBI Taxonomy" id="231223"/>
    <lineage>
        <taxon>Eukaryota</taxon>
        <taxon>Metazoa</taxon>
        <taxon>Spiralia</taxon>
        <taxon>Lophotrochozoa</taxon>
        <taxon>Mollusca</taxon>
        <taxon>Gastropoda</taxon>
        <taxon>Heterobranchia</taxon>
        <taxon>Euthyneura</taxon>
        <taxon>Panpulmonata</taxon>
        <taxon>Sacoglossa</taxon>
        <taxon>Placobranchoidea</taxon>
        <taxon>Plakobranchidae</taxon>
        <taxon>Elysia</taxon>
    </lineage>
</organism>
<keyword evidence="2" id="KW-1185">Reference proteome</keyword>
<proteinExistence type="predicted"/>
<gene>
    <name evidence="1" type="ORF">RRG08_023424</name>
</gene>
<evidence type="ECO:0000313" key="2">
    <source>
        <dbReference type="Proteomes" id="UP001283361"/>
    </source>
</evidence>
<evidence type="ECO:0000313" key="1">
    <source>
        <dbReference type="EMBL" id="KAK3742592.1"/>
    </source>
</evidence>
<accession>A0AAE0YE08</accession>